<evidence type="ECO:0000313" key="1">
    <source>
        <dbReference type="EMBL" id="GHC69664.1"/>
    </source>
</evidence>
<dbReference type="RefSeq" id="WP_189685290.1">
    <property type="nucleotide sequence ID" value="NZ_BMYK01000001.1"/>
</dbReference>
<sequence length="189" mass="20893">MQLMRHYLPQFQFAEEHSRHVPAPPARVLDVAARPEVVDDPVARGLIALRELPSRMGARLGMASALRMRPAFSLADFTPLGRDGDRELAFGLAGRFWQADYGLVALPDAQAFAALDAKGIAKLVLQFTAEPEGAGTRLTTRTRIYCGDAAAQRRFRAYWLLIRPASGLIRHRLLRRVHHAALAGSVSRC</sequence>
<dbReference type="SUPFAM" id="SSF55961">
    <property type="entry name" value="Bet v1-like"/>
    <property type="match status" value="1"/>
</dbReference>
<reference evidence="2" key="1">
    <citation type="journal article" date="2019" name="Int. J. Syst. Evol. Microbiol.">
        <title>The Global Catalogue of Microorganisms (GCM) 10K type strain sequencing project: providing services to taxonomists for standard genome sequencing and annotation.</title>
        <authorList>
            <consortium name="The Broad Institute Genomics Platform"/>
            <consortium name="The Broad Institute Genome Sequencing Center for Infectious Disease"/>
            <person name="Wu L."/>
            <person name="Ma J."/>
        </authorList>
    </citation>
    <scope>NUCLEOTIDE SEQUENCE [LARGE SCALE GENOMIC DNA]</scope>
    <source>
        <strain evidence="2">KCTC 23314</strain>
    </source>
</reference>
<accession>A0ABQ3FUY1</accession>
<evidence type="ECO:0008006" key="3">
    <source>
        <dbReference type="Google" id="ProtNLM"/>
    </source>
</evidence>
<protein>
    <recommendedName>
        <fullName evidence="3">DUF2867 domain-containing protein</fullName>
    </recommendedName>
</protein>
<proteinExistence type="predicted"/>
<dbReference type="Proteomes" id="UP000626210">
    <property type="component" value="Unassembled WGS sequence"/>
</dbReference>
<keyword evidence="2" id="KW-1185">Reference proteome</keyword>
<name>A0ABQ3FUY1_9BURK</name>
<dbReference type="EMBL" id="BMYK01000001">
    <property type="protein sequence ID" value="GHC69664.1"/>
    <property type="molecule type" value="Genomic_DNA"/>
</dbReference>
<comment type="caution">
    <text evidence="1">The sequence shown here is derived from an EMBL/GenBank/DDBJ whole genome shotgun (WGS) entry which is preliminary data.</text>
</comment>
<gene>
    <name evidence="1" type="ORF">GCM10007320_03350</name>
</gene>
<organism evidence="1 2">
    <name type="scientific">Pseudorhodoferax aquiterrae</name>
    <dbReference type="NCBI Taxonomy" id="747304"/>
    <lineage>
        <taxon>Bacteria</taxon>
        <taxon>Pseudomonadati</taxon>
        <taxon>Pseudomonadota</taxon>
        <taxon>Betaproteobacteria</taxon>
        <taxon>Burkholderiales</taxon>
        <taxon>Comamonadaceae</taxon>
    </lineage>
</organism>
<evidence type="ECO:0000313" key="2">
    <source>
        <dbReference type="Proteomes" id="UP000626210"/>
    </source>
</evidence>